<evidence type="ECO:0000313" key="2">
    <source>
        <dbReference type="EMBL" id="GGF97647.1"/>
    </source>
</evidence>
<proteinExistence type="predicted"/>
<evidence type="ECO:0000259" key="1">
    <source>
        <dbReference type="Pfam" id="PF03551"/>
    </source>
</evidence>
<accession>A0A917CSU2</accession>
<reference evidence="2" key="2">
    <citation type="submission" date="2020-09" db="EMBL/GenBank/DDBJ databases">
        <authorList>
            <person name="Sun Q."/>
            <person name="Sedlacek I."/>
        </authorList>
    </citation>
    <scope>NUCLEOTIDE SEQUENCE</scope>
    <source>
        <strain evidence="2">CCM 7905</strain>
    </source>
</reference>
<dbReference type="RefSeq" id="WP_188543498.1">
    <property type="nucleotide sequence ID" value="NZ_BMCU01000001.1"/>
</dbReference>
<dbReference type="AlphaFoldDB" id="A0A917CSU2"/>
<dbReference type="InterPro" id="IPR005149">
    <property type="entry name" value="Tscrpt_reg_PadR_N"/>
</dbReference>
<reference evidence="2" key="1">
    <citation type="journal article" date="2014" name="Int. J. Syst. Evol. Microbiol.">
        <title>Complete genome sequence of Corynebacterium casei LMG S-19264T (=DSM 44701T), isolated from a smear-ripened cheese.</title>
        <authorList>
            <consortium name="US DOE Joint Genome Institute (JGI-PGF)"/>
            <person name="Walter F."/>
            <person name="Albersmeier A."/>
            <person name="Kalinowski J."/>
            <person name="Ruckert C."/>
        </authorList>
    </citation>
    <scope>NUCLEOTIDE SEQUENCE</scope>
    <source>
        <strain evidence="2">CCM 7905</strain>
    </source>
</reference>
<sequence length="193" mass="21829">MAATPLTPMAIAVLALLFERAMHPYEMYQLLIARKEDRLLKIRPGSLYHTVDRLAERELVASVGTDRDGNRPERTTYEVTDAGKDALRERLTELLSAPAEEYPQFTLALSEAHNLSAETASELLKNRVALLQKDLDELLLIAESVCEKRIYYVGLEYTVAMRTAELSWLRAFVVDIDSGALEWQPHELAKGNR</sequence>
<dbReference type="EMBL" id="BMCU01000001">
    <property type="protein sequence ID" value="GGF97647.1"/>
    <property type="molecule type" value="Genomic_DNA"/>
</dbReference>
<dbReference type="PANTHER" id="PTHR43252:SF2">
    <property type="entry name" value="TRANSCRIPTION REGULATOR, PADR-LIKE FAMILY"/>
    <property type="match status" value="1"/>
</dbReference>
<keyword evidence="3" id="KW-1185">Reference proteome</keyword>
<organism evidence="2 3">
    <name type="scientific">Rhodococcoides trifolii</name>
    <dbReference type="NCBI Taxonomy" id="908250"/>
    <lineage>
        <taxon>Bacteria</taxon>
        <taxon>Bacillati</taxon>
        <taxon>Actinomycetota</taxon>
        <taxon>Actinomycetes</taxon>
        <taxon>Mycobacteriales</taxon>
        <taxon>Nocardiaceae</taxon>
        <taxon>Rhodococcoides</taxon>
    </lineage>
</organism>
<dbReference type="Pfam" id="PF03551">
    <property type="entry name" value="PadR"/>
    <property type="match status" value="1"/>
</dbReference>
<gene>
    <name evidence="2" type="ORF">GCM10007304_09490</name>
</gene>
<dbReference type="InterPro" id="IPR036388">
    <property type="entry name" value="WH-like_DNA-bd_sf"/>
</dbReference>
<evidence type="ECO:0000313" key="3">
    <source>
        <dbReference type="Proteomes" id="UP000654257"/>
    </source>
</evidence>
<dbReference type="Proteomes" id="UP000654257">
    <property type="component" value="Unassembled WGS sequence"/>
</dbReference>
<dbReference type="InterPro" id="IPR036390">
    <property type="entry name" value="WH_DNA-bd_sf"/>
</dbReference>
<feature type="domain" description="Transcription regulator PadR N-terminal" evidence="1">
    <location>
        <begin position="13"/>
        <end position="89"/>
    </location>
</feature>
<comment type="caution">
    <text evidence="2">The sequence shown here is derived from an EMBL/GenBank/DDBJ whole genome shotgun (WGS) entry which is preliminary data.</text>
</comment>
<dbReference type="PANTHER" id="PTHR43252">
    <property type="entry name" value="TRANSCRIPTIONAL REGULATOR YQJI"/>
    <property type="match status" value="1"/>
</dbReference>
<dbReference type="SUPFAM" id="SSF46785">
    <property type="entry name" value="Winged helix' DNA-binding domain"/>
    <property type="match status" value="1"/>
</dbReference>
<name>A0A917CSU2_9NOCA</name>
<dbReference type="Gene3D" id="1.10.10.10">
    <property type="entry name" value="Winged helix-like DNA-binding domain superfamily/Winged helix DNA-binding domain"/>
    <property type="match status" value="1"/>
</dbReference>
<protein>
    <submittedName>
        <fullName evidence="2">PadR family transcriptional regulator</fullName>
    </submittedName>
</protein>